<dbReference type="AGR" id="Xenbase:XB-GENE-29097611"/>
<evidence type="ECO:0000256" key="2">
    <source>
        <dbReference type="SAM" id="SignalP"/>
    </source>
</evidence>
<evidence type="ECO:0000259" key="3">
    <source>
        <dbReference type="Pfam" id="PF00087"/>
    </source>
</evidence>
<feature type="domain" description="Snake toxin/toxin-like" evidence="3">
    <location>
        <begin position="21"/>
        <end position="98"/>
    </location>
</feature>
<reference evidence="5" key="1">
    <citation type="submission" date="2025-08" db="UniProtKB">
        <authorList>
            <consortium name="RefSeq"/>
        </authorList>
    </citation>
    <scope>IDENTIFICATION</scope>
    <source>
        <strain evidence="5">Nigerian</strain>
        <tissue evidence="5">Liver and blood</tissue>
    </source>
</reference>
<dbReference type="RefSeq" id="XP_031760414.1">
    <property type="nucleotide sequence ID" value="XM_031904554.1"/>
</dbReference>
<keyword evidence="4" id="KW-1185">Reference proteome</keyword>
<keyword evidence="1 2" id="KW-0732">Signal</keyword>
<dbReference type="SUPFAM" id="SSF57302">
    <property type="entry name" value="Snake toxin-like"/>
    <property type="match status" value="1"/>
</dbReference>
<protein>
    <submittedName>
        <fullName evidence="5">Secreted Ly-6/uPAR-related protein 1-like</fullName>
    </submittedName>
</protein>
<evidence type="ECO:0000256" key="1">
    <source>
        <dbReference type="ARBA" id="ARBA00022729"/>
    </source>
</evidence>
<proteinExistence type="predicted"/>
<evidence type="ECO:0000313" key="4">
    <source>
        <dbReference type="Proteomes" id="UP000008143"/>
    </source>
</evidence>
<dbReference type="InterPro" id="IPR018363">
    <property type="entry name" value="CD59_antigen_CS"/>
</dbReference>
<dbReference type="PANTHER" id="PTHR16983:SF16">
    <property type="entry name" value="UPAR_LY6 DOMAIN-CONTAINING PROTEIN"/>
    <property type="match status" value="1"/>
</dbReference>
<evidence type="ECO:0000313" key="6">
    <source>
        <dbReference type="Xenbase" id="XB-GENE-29097611"/>
    </source>
</evidence>
<dbReference type="Proteomes" id="UP000008143">
    <property type="component" value="Chromosome 6"/>
</dbReference>
<organism evidence="4 5">
    <name type="scientific">Xenopus tropicalis</name>
    <name type="common">Western clawed frog</name>
    <name type="synonym">Silurana tropicalis</name>
    <dbReference type="NCBI Taxonomy" id="8364"/>
    <lineage>
        <taxon>Eukaryota</taxon>
        <taxon>Metazoa</taxon>
        <taxon>Chordata</taxon>
        <taxon>Craniata</taxon>
        <taxon>Vertebrata</taxon>
        <taxon>Euteleostomi</taxon>
        <taxon>Amphibia</taxon>
        <taxon>Batrachia</taxon>
        <taxon>Anura</taxon>
        <taxon>Pipoidea</taxon>
        <taxon>Pipidae</taxon>
        <taxon>Xenopodinae</taxon>
        <taxon>Xenopus</taxon>
        <taxon>Silurana</taxon>
    </lineage>
</organism>
<accession>A0A8J1JRA3</accession>
<dbReference type="Pfam" id="PF00087">
    <property type="entry name" value="Toxin_TOLIP"/>
    <property type="match status" value="1"/>
</dbReference>
<dbReference type="AlphaFoldDB" id="A0A8J1JRA3"/>
<dbReference type="PROSITE" id="PS00983">
    <property type="entry name" value="LY6_UPAR"/>
    <property type="match status" value="1"/>
</dbReference>
<gene>
    <name evidence="5 6" type="primary">LOC116411725</name>
</gene>
<feature type="chain" id="PRO_5035167655" evidence="2">
    <location>
        <begin position="21"/>
        <end position="130"/>
    </location>
</feature>
<evidence type="ECO:0000313" key="5">
    <source>
        <dbReference type="RefSeq" id="XP_031760414.1"/>
    </source>
</evidence>
<dbReference type="InterPro" id="IPR035076">
    <property type="entry name" value="Toxin/TOLIP"/>
</dbReference>
<dbReference type="GeneID" id="116411725"/>
<dbReference type="OrthoDB" id="9900838at2759"/>
<dbReference type="FunFam" id="2.10.60.10:FF:000003">
    <property type="entry name" value="lymphocyte antigen 6E isoform X1"/>
    <property type="match status" value="1"/>
</dbReference>
<dbReference type="InterPro" id="IPR051110">
    <property type="entry name" value="Ly-6/neurotoxin-like_GPI-ap"/>
</dbReference>
<sequence length="130" mass="14034">MNGWIVYLATAAATLALVHSLRCYTCDDYTASKDCSSVKNCSVTTRYCKTAVKSPGVGYPFNGNEEVRRVCAESCEQTDEDTLGNDGPTFCCNSDLCNNRGLYSHSNSLAAAVQSLVVPILTVTVMRICL</sequence>
<dbReference type="InterPro" id="IPR045860">
    <property type="entry name" value="Snake_toxin-like_sf"/>
</dbReference>
<dbReference type="PANTHER" id="PTHR16983">
    <property type="entry name" value="UPAR/LY6 DOMAIN-CONTAINING PROTEIN"/>
    <property type="match status" value="1"/>
</dbReference>
<dbReference type="Gene3D" id="2.10.60.10">
    <property type="entry name" value="CD59"/>
    <property type="match status" value="1"/>
</dbReference>
<dbReference type="KEGG" id="xtr:116411725"/>
<feature type="signal peptide" evidence="2">
    <location>
        <begin position="1"/>
        <end position="20"/>
    </location>
</feature>
<dbReference type="OMA" id="PILCCNT"/>
<name>A0A8J1JRA3_XENTR</name>
<dbReference type="Xenbase" id="XB-GENE-29097611">
    <property type="gene designation" value="LOC116411725"/>
</dbReference>